<evidence type="ECO:0000256" key="2">
    <source>
        <dbReference type="SAM" id="SignalP"/>
    </source>
</evidence>
<keyword evidence="4" id="KW-1185">Reference proteome</keyword>
<organism evidence="3 4">
    <name type="scientific">Caenorhabditis japonica</name>
    <dbReference type="NCBI Taxonomy" id="281687"/>
    <lineage>
        <taxon>Eukaryota</taxon>
        <taxon>Metazoa</taxon>
        <taxon>Ecdysozoa</taxon>
        <taxon>Nematoda</taxon>
        <taxon>Chromadorea</taxon>
        <taxon>Rhabditida</taxon>
        <taxon>Rhabditina</taxon>
        <taxon>Rhabditomorpha</taxon>
        <taxon>Rhabditoidea</taxon>
        <taxon>Rhabditidae</taxon>
        <taxon>Peloderinae</taxon>
        <taxon>Caenorhabditis</taxon>
    </lineage>
</organism>
<dbReference type="AlphaFoldDB" id="A0A8R1IF34"/>
<proteinExistence type="predicted"/>
<evidence type="ECO:0000313" key="4">
    <source>
        <dbReference type="Proteomes" id="UP000005237"/>
    </source>
</evidence>
<evidence type="ECO:0008006" key="5">
    <source>
        <dbReference type="Google" id="ProtNLM"/>
    </source>
</evidence>
<dbReference type="Proteomes" id="UP000005237">
    <property type="component" value="Unassembled WGS sequence"/>
</dbReference>
<keyword evidence="2" id="KW-0732">Signal</keyword>
<reference evidence="4" key="1">
    <citation type="submission" date="2010-08" db="EMBL/GenBank/DDBJ databases">
        <authorList>
            <consortium name="Caenorhabditis japonica Sequencing Consortium"/>
            <person name="Wilson R.K."/>
        </authorList>
    </citation>
    <scope>NUCLEOTIDE SEQUENCE [LARGE SCALE GENOMIC DNA]</scope>
    <source>
        <strain evidence="4">DF5081</strain>
    </source>
</reference>
<dbReference type="EnsemblMetazoa" id="CJA25095.1">
    <property type="protein sequence ID" value="CJA25095.1"/>
    <property type="gene ID" value="WBGene00180667"/>
</dbReference>
<protein>
    <recommendedName>
        <fullName evidence="5">Secreted protein</fullName>
    </recommendedName>
</protein>
<accession>A0A8R1IF34</accession>
<evidence type="ECO:0000313" key="3">
    <source>
        <dbReference type="EnsemblMetazoa" id="CJA25095.1"/>
    </source>
</evidence>
<name>A0A8R1IF34_CAEJA</name>
<feature type="chain" id="PRO_5035930202" description="Secreted protein" evidence="2">
    <location>
        <begin position="19"/>
        <end position="79"/>
    </location>
</feature>
<evidence type="ECO:0000256" key="1">
    <source>
        <dbReference type="SAM" id="MobiDB-lite"/>
    </source>
</evidence>
<reference evidence="3" key="2">
    <citation type="submission" date="2022-06" db="UniProtKB">
        <authorList>
            <consortium name="EnsemblMetazoa"/>
        </authorList>
    </citation>
    <scope>IDENTIFICATION</scope>
    <source>
        <strain evidence="3">DF5081</strain>
    </source>
</reference>
<feature type="region of interest" description="Disordered" evidence="1">
    <location>
        <begin position="24"/>
        <end position="44"/>
    </location>
</feature>
<sequence length="79" mass="8838">MRTIFLIFLLITFTVTVAIRVSRGAGETDNKSQTKMSPEEEDLGPLGEVQLDVADEDLEPQADQPKVRVRRAYRGVTAF</sequence>
<feature type="signal peptide" evidence="2">
    <location>
        <begin position="1"/>
        <end position="18"/>
    </location>
</feature>